<dbReference type="HAMAP" id="MF_00712">
    <property type="entry name" value="GcvPA"/>
    <property type="match status" value="1"/>
</dbReference>
<dbReference type="Proteomes" id="UP000012081">
    <property type="component" value="Unassembled WGS sequence"/>
</dbReference>
<dbReference type="GO" id="GO:0004375">
    <property type="term" value="F:glycine dehydrogenase (decarboxylating) activity"/>
    <property type="evidence" value="ECO:0007669"/>
    <property type="project" value="UniProtKB-EC"/>
</dbReference>
<dbReference type="InterPro" id="IPR015422">
    <property type="entry name" value="PyrdxlP-dep_Trfase_small"/>
</dbReference>
<dbReference type="InterPro" id="IPR015421">
    <property type="entry name" value="PyrdxlP-dep_Trfase_major"/>
</dbReference>
<dbReference type="PANTHER" id="PTHR42806:SF1">
    <property type="entry name" value="GLYCINE DEHYDROGENASE (DECARBOXYLATING)"/>
    <property type="match status" value="1"/>
</dbReference>
<organism evidence="6 7">
    <name type="scientific">Brevibacillus borstelensis AK1</name>
    <dbReference type="NCBI Taxonomy" id="1300222"/>
    <lineage>
        <taxon>Bacteria</taxon>
        <taxon>Bacillati</taxon>
        <taxon>Bacillota</taxon>
        <taxon>Bacilli</taxon>
        <taxon>Bacillales</taxon>
        <taxon>Paenibacillaceae</taxon>
        <taxon>Brevibacillus</taxon>
    </lineage>
</organism>
<dbReference type="AlphaFoldDB" id="M8E5T6"/>
<dbReference type="InterPro" id="IPR015424">
    <property type="entry name" value="PyrdxlP-dep_Trfase"/>
</dbReference>
<evidence type="ECO:0000256" key="2">
    <source>
        <dbReference type="ARBA" id="ARBA00023002"/>
    </source>
</evidence>
<comment type="function">
    <text evidence="1 4">The glycine cleavage system catalyzes the degradation of glycine. The P protein binds the alpha-amino group of glycine through its pyridoxal phosphate cofactor; CO(2) is released and the remaining methylamine moiety is then transferred to the lipoamide cofactor of the H protein.</text>
</comment>
<comment type="similarity">
    <text evidence="4">Belongs to the GcvP family. N-terminal subunit subfamily.</text>
</comment>
<gene>
    <name evidence="4" type="primary">gcvPA</name>
    <name evidence="6" type="ORF">I532_03290</name>
</gene>
<dbReference type="CDD" id="cd00613">
    <property type="entry name" value="GDC-P"/>
    <property type="match status" value="1"/>
</dbReference>
<dbReference type="InterPro" id="IPR020581">
    <property type="entry name" value="GDC_P"/>
</dbReference>
<name>M8E5T6_9BACL</name>
<dbReference type="OrthoDB" id="9771867at2"/>
<dbReference type="RefSeq" id="WP_003386379.1">
    <property type="nucleotide sequence ID" value="NZ_APBN01000001.1"/>
</dbReference>
<dbReference type="PANTHER" id="PTHR42806">
    <property type="entry name" value="GLYCINE CLEAVAGE SYSTEM P-PROTEIN"/>
    <property type="match status" value="1"/>
</dbReference>
<keyword evidence="7" id="KW-1185">Reference proteome</keyword>
<evidence type="ECO:0000313" key="7">
    <source>
        <dbReference type="Proteomes" id="UP000012081"/>
    </source>
</evidence>
<dbReference type="GO" id="GO:0019464">
    <property type="term" value="P:glycine decarboxylation via glycine cleavage system"/>
    <property type="evidence" value="ECO:0007669"/>
    <property type="project" value="UniProtKB-UniRule"/>
</dbReference>
<reference evidence="6 7" key="1">
    <citation type="submission" date="2013-03" db="EMBL/GenBank/DDBJ databases">
        <title>Assembly of a new bacterial strain Brevibacillus borstelensis AK1.</title>
        <authorList>
            <person name="Rajan I."/>
            <person name="PoliReddy D."/>
            <person name="Sugumar T."/>
            <person name="Rathinam K."/>
            <person name="Alqarawi S."/>
            <person name="Khalil A.B."/>
            <person name="Sivakumar N."/>
        </authorList>
    </citation>
    <scope>NUCLEOTIDE SEQUENCE [LARGE SCALE GENOMIC DNA]</scope>
    <source>
        <strain evidence="6 7">AK1</strain>
    </source>
</reference>
<protein>
    <recommendedName>
        <fullName evidence="4">Probable glycine dehydrogenase (decarboxylating) subunit 1</fullName>
        <ecNumber evidence="4">1.4.4.2</ecNumber>
    </recommendedName>
    <alternativeName>
        <fullName evidence="4">Glycine cleavage system P-protein subunit 1</fullName>
    </alternativeName>
    <alternativeName>
        <fullName evidence="4">Glycine decarboxylase subunit 1</fullName>
    </alternativeName>
    <alternativeName>
        <fullName evidence="4">Glycine dehydrogenase (aminomethyl-transferring) subunit 1</fullName>
    </alternativeName>
</protein>
<dbReference type="EC" id="1.4.4.2" evidence="4"/>
<comment type="subunit">
    <text evidence="4">The glycine cleavage system is composed of four proteins: P, T, L and H. In this organism, the P 'protein' is a heterodimer of two subunits.</text>
</comment>
<dbReference type="STRING" id="1300222.I532_03290"/>
<sequence>MKPFGYLPHTETERKEMLAFLGLQQTEGLFDQIPAEIRLKEPIQIPQAWSELELTRQFGRMAARNKNTEEYVSFLGAGAYEHAIPAVVEAIVGRSEFYTAYTPYQPEISQGILQAIFEYQTMICELTGMEVSNASLYDGPTAMAEAGMMACAATKRTKLLVSRAVHPEYREVLKTYAYGQRLEIVEIGMGDGLTDLDELGDRMGDDIAGCIVQYPNFFGCVEPLEELAALTRHCGALFIAVVNPIAMGILEPPGSFGADIVVAEGQPLGNSLSFGGPYLGILATTRALVRRMPGRIIGQTTDLDGRRAFVLTLQAREQHIRREKATSNVCSNQALNALAATVYLSYMGKQGLCEVARQCMLKTQYAIERLTSIKGVERLFSTAVFHECAFKLPASPAAVNKKLLEHGIIGGYELAKDYPRYENSVLLAFTEARTKEEIDTLAERLEAVL</sequence>
<dbReference type="Pfam" id="PF02347">
    <property type="entry name" value="GDC-P"/>
    <property type="match status" value="1"/>
</dbReference>
<dbReference type="Gene3D" id="3.40.640.10">
    <property type="entry name" value="Type I PLP-dependent aspartate aminotransferase-like (Major domain)"/>
    <property type="match status" value="1"/>
</dbReference>
<proteinExistence type="inferred from homology"/>
<dbReference type="NCBIfam" id="NF001696">
    <property type="entry name" value="PRK00451.1"/>
    <property type="match status" value="1"/>
</dbReference>
<evidence type="ECO:0000259" key="5">
    <source>
        <dbReference type="Pfam" id="PF02347"/>
    </source>
</evidence>
<dbReference type="Gene3D" id="3.90.1150.10">
    <property type="entry name" value="Aspartate Aminotransferase, domain 1"/>
    <property type="match status" value="1"/>
</dbReference>
<keyword evidence="2 4" id="KW-0560">Oxidoreductase</keyword>
<dbReference type="PIRSF" id="PIRSF006815">
    <property type="entry name" value="GcvPA"/>
    <property type="match status" value="1"/>
</dbReference>
<dbReference type="GO" id="GO:0009116">
    <property type="term" value="P:nucleoside metabolic process"/>
    <property type="evidence" value="ECO:0007669"/>
    <property type="project" value="InterPro"/>
</dbReference>
<comment type="caution">
    <text evidence="6">The sequence shown here is derived from an EMBL/GenBank/DDBJ whole genome shotgun (WGS) entry which is preliminary data.</text>
</comment>
<evidence type="ECO:0000256" key="3">
    <source>
        <dbReference type="ARBA" id="ARBA00049026"/>
    </source>
</evidence>
<evidence type="ECO:0000313" key="6">
    <source>
        <dbReference type="EMBL" id="EMT54596.1"/>
    </source>
</evidence>
<dbReference type="SUPFAM" id="SSF53383">
    <property type="entry name" value="PLP-dependent transferases"/>
    <property type="match status" value="1"/>
</dbReference>
<dbReference type="PATRIC" id="fig|1300222.3.peg.697"/>
<evidence type="ECO:0000256" key="4">
    <source>
        <dbReference type="HAMAP-Rule" id="MF_00712"/>
    </source>
</evidence>
<comment type="catalytic activity">
    <reaction evidence="3 4">
        <text>N(6)-[(R)-lipoyl]-L-lysyl-[glycine-cleavage complex H protein] + glycine + H(+) = N(6)-[(R)-S(8)-aminomethyldihydrolipoyl]-L-lysyl-[glycine-cleavage complex H protein] + CO2</text>
        <dbReference type="Rhea" id="RHEA:24304"/>
        <dbReference type="Rhea" id="RHEA-COMP:10494"/>
        <dbReference type="Rhea" id="RHEA-COMP:10495"/>
        <dbReference type="ChEBI" id="CHEBI:15378"/>
        <dbReference type="ChEBI" id="CHEBI:16526"/>
        <dbReference type="ChEBI" id="CHEBI:57305"/>
        <dbReference type="ChEBI" id="CHEBI:83099"/>
        <dbReference type="ChEBI" id="CHEBI:83143"/>
        <dbReference type="EC" id="1.4.4.2"/>
    </reaction>
</comment>
<dbReference type="EMBL" id="APBN01000001">
    <property type="protein sequence ID" value="EMT54596.1"/>
    <property type="molecule type" value="Genomic_DNA"/>
</dbReference>
<dbReference type="InterPro" id="IPR023010">
    <property type="entry name" value="GcvPA"/>
</dbReference>
<feature type="domain" description="Glycine cleavage system P-protein N-terminal" evidence="5">
    <location>
        <begin position="6"/>
        <end position="443"/>
    </location>
</feature>
<dbReference type="InterPro" id="IPR049315">
    <property type="entry name" value="GDC-P_N"/>
</dbReference>
<evidence type="ECO:0000256" key="1">
    <source>
        <dbReference type="ARBA" id="ARBA00003788"/>
    </source>
</evidence>
<accession>M8E5T6</accession>